<evidence type="ECO:0000256" key="1">
    <source>
        <dbReference type="ARBA" id="ARBA00004429"/>
    </source>
</evidence>
<keyword evidence="2" id="KW-0813">Transport</keyword>
<dbReference type="EMBL" id="BJCC01000013">
    <property type="protein sequence ID" value="GCF93841.1"/>
    <property type="molecule type" value="Genomic_DNA"/>
</dbReference>
<evidence type="ECO:0000256" key="6">
    <source>
        <dbReference type="ARBA" id="ARBA00022692"/>
    </source>
</evidence>
<dbReference type="GO" id="GO:0009401">
    <property type="term" value="P:phosphoenolpyruvate-dependent sugar phosphotransferase system"/>
    <property type="evidence" value="ECO:0007669"/>
    <property type="project" value="UniProtKB-KW"/>
</dbReference>
<dbReference type="GO" id="GO:0090563">
    <property type="term" value="F:protein-phosphocysteine-sugar phosphotransferase activity"/>
    <property type="evidence" value="ECO:0007669"/>
    <property type="project" value="TreeGrafter"/>
</dbReference>
<dbReference type="InterPro" id="IPR003352">
    <property type="entry name" value="PTS_EIIC"/>
</dbReference>
<proteinExistence type="predicted"/>
<dbReference type="GO" id="GO:0008982">
    <property type="term" value="F:protein-N(PI)-phosphohistidine-sugar phosphotransferase activity"/>
    <property type="evidence" value="ECO:0007669"/>
    <property type="project" value="InterPro"/>
</dbReference>
<evidence type="ECO:0000256" key="9">
    <source>
        <dbReference type="SAM" id="Phobius"/>
    </source>
</evidence>
<keyword evidence="12" id="KW-1185">Reference proteome</keyword>
<dbReference type="GO" id="GO:0005351">
    <property type="term" value="F:carbohydrate:proton symporter activity"/>
    <property type="evidence" value="ECO:0007669"/>
    <property type="project" value="InterPro"/>
</dbReference>
<feature type="transmembrane region" description="Helical" evidence="9">
    <location>
        <begin position="12"/>
        <end position="35"/>
    </location>
</feature>
<dbReference type="InterPro" id="IPR013014">
    <property type="entry name" value="PTS_EIIC_2"/>
</dbReference>
<comment type="caution">
    <text evidence="11">The sequence shown here is derived from an EMBL/GenBank/DDBJ whole genome shotgun (WGS) entry which is preliminary data.</text>
</comment>
<comment type="subcellular location">
    <subcellularLocation>
        <location evidence="1">Cell inner membrane</location>
        <topology evidence="1">Multi-pass membrane protein</topology>
    </subcellularLocation>
</comment>
<feature type="transmembrane region" description="Helical" evidence="9">
    <location>
        <begin position="215"/>
        <end position="237"/>
    </location>
</feature>
<gene>
    <name evidence="11" type="ORF">NRIC_17320</name>
</gene>
<keyword evidence="4" id="KW-0762">Sugar transport</keyword>
<sequence length="351" mass="37297">MDVKKFLKDCYAAMMAGISYMVPVIVAGGILQAIPNLWTNGAAAEAVEGTIAFTMYSWGSSLFGMMYYVLGMFVAFAIAGRGAFVPGLMVGLIAVNGSSGFLGALVGGIIAGYLVKSVLMKLKLPSVLQSAKPVLIIPLLSAAIMMFLMVFMIEPVCGWLMNLIYDAGRFVESIGYNWLLYAFFGICVCFGMGGPIIAGTVPLMLALIADGNVEVAAVMNCTACASCYGTALATVLFKKKYRPDQRANLPGLLTGGICQITEFQIPFLMDDIKVMTPCYILSGALGGIMVALTGVTTPTFHGGIFTAFLASSVPLHLLCILVQASFTCLFIGIFKKNLSEENEEVSELVAE</sequence>
<feature type="transmembrane region" description="Helical" evidence="9">
    <location>
        <begin position="135"/>
        <end position="157"/>
    </location>
</feature>
<dbReference type="GO" id="GO:0005886">
    <property type="term" value="C:plasma membrane"/>
    <property type="evidence" value="ECO:0007669"/>
    <property type="project" value="UniProtKB-SubCell"/>
</dbReference>
<feature type="transmembrane region" description="Helical" evidence="9">
    <location>
        <begin position="278"/>
        <end position="295"/>
    </location>
</feature>
<dbReference type="AlphaFoldDB" id="A0A4P5PC27"/>
<feature type="transmembrane region" description="Helical" evidence="9">
    <location>
        <begin position="178"/>
        <end position="209"/>
    </location>
</feature>
<organism evidence="11 12">
    <name type="scientific">Enterococcus florum</name>
    <dbReference type="NCBI Taxonomy" id="2480627"/>
    <lineage>
        <taxon>Bacteria</taxon>
        <taxon>Bacillati</taxon>
        <taxon>Bacillota</taxon>
        <taxon>Bacilli</taxon>
        <taxon>Lactobacillales</taxon>
        <taxon>Enterococcaceae</taxon>
        <taxon>Enterococcus</taxon>
    </lineage>
</organism>
<feature type="transmembrane region" description="Helical" evidence="9">
    <location>
        <begin position="55"/>
        <end position="78"/>
    </location>
</feature>
<keyword evidence="5" id="KW-0598">Phosphotransferase system</keyword>
<protein>
    <recommendedName>
        <fullName evidence="10">PTS EIIC type-2 domain-containing protein</fullName>
    </recommendedName>
</protein>
<dbReference type="InterPro" id="IPR050864">
    <property type="entry name" value="Bacterial_PTS_Sugar_Transport"/>
</dbReference>
<dbReference type="RefSeq" id="WP_146622281.1">
    <property type="nucleotide sequence ID" value="NZ_BJCC01000013.1"/>
</dbReference>
<evidence type="ECO:0000313" key="12">
    <source>
        <dbReference type="Proteomes" id="UP000290567"/>
    </source>
</evidence>
<evidence type="ECO:0000256" key="7">
    <source>
        <dbReference type="ARBA" id="ARBA00022989"/>
    </source>
</evidence>
<reference evidence="12" key="1">
    <citation type="submission" date="2019-02" db="EMBL/GenBank/DDBJ databases">
        <title>Draft genome sequence of Enterococcus sp. Gos25-1.</title>
        <authorList>
            <person name="Tanaka N."/>
            <person name="Shiwa Y."/>
            <person name="Fujita N."/>
        </authorList>
    </citation>
    <scope>NUCLEOTIDE SEQUENCE [LARGE SCALE GENOMIC DNA]</scope>
    <source>
        <strain evidence="12">Gos25-1</strain>
    </source>
</reference>
<evidence type="ECO:0000256" key="8">
    <source>
        <dbReference type="ARBA" id="ARBA00023136"/>
    </source>
</evidence>
<evidence type="ECO:0000256" key="2">
    <source>
        <dbReference type="ARBA" id="ARBA00022448"/>
    </source>
</evidence>
<keyword evidence="6 9" id="KW-0812">Transmembrane</keyword>
<dbReference type="PANTHER" id="PTHR30505">
    <property type="entry name" value="FRUCTOSE-LIKE PERMEASE"/>
    <property type="match status" value="1"/>
</dbReference>
<name>A0A4P5PC27_9ENTE</name>
<accession>A0A4P5PC27</accession>
<dbReference type="PANTHER" id="PTHR30505:SF0">
    <property type="entry name" value="FRUCTOSE-LIKE PTS SYSTEM EIIBC COMPONENT-RELATED"/>
    <property type="match status" value="1"/>
</dbReference>
<dbReference type="Proteomes" id="UP000290567">
    <property type="component" value="Unassembled WGS sequence"/>
</dbReference>
<dbReference type="Pfam" id="PF02378">
    <property type="entry name" value="PTS_EIIC"/>
    <property type="match status" value="1"/>
</dbReference>
<evidence type="ECO:0000256" key="5">
    <source>
        <dbReference type="ARBA" id="ARBA00022683"/>
    </source>
</evidence>
<dbReference type="OrthoDB" id="9782569at2"/>
<evidence type="ECO:0000256" key="4">
    <source>
        <dbReference type="ARBA" id="ARBA00022597"/>
    </source>
</evidence>
<keyword evidence="7 9" id="KW-1133">Transmembrane helix</keyword>
<feature type="transmembrane region" description="Helical" evidence="9">
    <location>
        <begin position="315"/>
        <end position="334"/>
    </location>
</feature>
<dbReference type="InterPro" id="IPR006327">
    <property type="entry name" value="PTS_IIC_fruc"/>
</dbReference>
<feature type="domain" description="PTS EIIC type-2" evidence="10">
    <location>
        <begin position="10"/>
        <end position="351"/>
    </location>
</feature>
<evidence type="ECO:0000256" key="3">
    <source>
        <dbReference type="ARBA" id="ARBA00022475"/>
    </source>
</evidence>
<keyword evidence="3" id="KW-1003">Cell membrane</keyword>
<dbReference type="NCBIfam" id="TIGR01427">
    <property type="entry name" value="PTS_IIC_fructo"/>
    <property type="match status" value="1"/>
</dbReference>
<evidence type="ECO:0000313" key="11">
    <source>
        <dbReference type="EMBL" id="GCF93841.1"/>
    </source>
</evidence>
<feature type="transmembrane region" description="Helical" evidence="9">
    <location>
        <begin position="90"/>
        <end position="115"/>
    </location>
</feature>
<dbReference type="PROSITE" id="PS51104">
    <property type="entry name" value="PTS_EIIC_TYPE_2"/>
    <property type="match status" value="1"/>
</dbReference>
<keyword evidence="8 9" id="KW-0472">Membrane</keyword>
<evidence type="ECO:0000259" key="10">
    <source>
        <dbReference type="PROSITE" id="PS51104"/>
    </source>
</evidence>